<proteinExistence type="predicted"/>
<dbReference type="Proteomes" id="UP000288805">
    <property type="component" value="Unassembled WGS sequence"/>
</dbReference>
<sequence>MDPPPRFTPKGGKVCKLKKALYGLKQSPRAWFGKLSYSMKEYGFKQAMADHTLFYKRDGDDITLFIVYVDDMIVTGSNSIKIEKLQSYLAKEFEMKDLGPLKYFLDIKVSRTKQRLFLSQRKYTLDLLVEIGNSACKLVATLIEINHVSVVSQFIHDPSDRHMNVVNRILAYLKSSPIEVNTQWPGQHAVKQSNPPKYQIAVHALGLKLEPKPKPNSPVRPLG</sequence>
<dbReference type="InterPro" id="IPR043502">
    <property type="entry name" value="DNA/RNA_pol_sf"/>
</dbReference>
<feature type="domain" description="Reverse transcriptase Ty1/copia-type" evidence="1">
    <location>
        <begin position="3"/>
        <end position="141"/>
    </location>
</feature>
<organism evidence="2 3">
    <name type="scientific">Vitis vinifera</name>
    <name type="common">Grape</name>
    <dbReference type="NCBI Taxonomy" id="29760"/>
    <lineage>
        <taxon>Eukaryota</taxon>
        <taxon>Viridiplantae</taxon>
        <taxon>Streptophyta</taxon>
        <taxon>Embryophyta</taxon>
        <taxon>Tracheophyta</taxon>
        <taxon>Spermatophyta</taxon>
        <taxon>Magnoliopsida</taxon>
        <taxon>eudicotyledons</taxon>
        <taxon>Gunneridae</taxon>
        <taxon>Pentapetalae</taxon>
        <taxon>rosids</taxon>
        <taxon>Vitales</taxon>
        <taxon>Vitaceae</taxon>
        <taxon>Viteae</taxon>
        <taxon>Vitis</taxon>
    </lineage>
</organism>
<reference evidence="2 3" key="1">
    <citation type="journal article" date="2018" name="PLoS Genet.">
        <title>Population sequencing reveals clonal diversity and ancestral inbreeding in the grapevine cultivar Chardonnay.</title>
        <authorList>
            <person name="Roach M.J."/>
            <person name="Johnson D.L."/>
            <person name="Bohlmann J."/>
            <person name="van Vuuren H.J."/>
            <person name="Jones S.J."/>
            <person name="Pretorius I.S."/>
            <person name="Schmidt S.A."/>
            <person name="Borneman A.R."/>
        </authorList>
    </citation>
    <scope>NUCLEOTIDE SEQUENCE [LARGE SCALE GENOMIC DNA]</scope>
    <source>
        <strain evidence="3">cv. Chardonnay</strain>
        <tissue evidence="2">Leaf</tissue>
    </source>
</reference>
<name>A0A438I0E5_VITVI</name>
<dbReference type="InterPro" id="IPR013103">
    <property type="entry name" value="RVT_2"/>
</dbReference>
<dbReference type="SUPFAM" id="SSF56672">
    <property type="entry name" value="DNA/RNA polymerases"/>
    <property type="match status" value="1"/>
</dbReference>
<dbReference type="Pfam" id="PF07727">
    <property type="entry name" value="RVT_2"/>
    <property type="match status" value="1"/>
</dbReference>
<evidence type="ECO:0000313" key="2">
    <source>
        <dbReference type="EMBL" id="RVW90152.1"/>
    </source>
</evidence>
<gene>
    <name evidence="2" type="primary">RE2_645</name>
    <name evidence="2" type="ORF">CK203_041962</name>
</gene>
<evidence type="ECO:0000259" key="1">
    <source>
        <dbReference type="Pfam" id="PF07727"/>
    </source>
</evidence>
<protein>
    <submittedName>
        <fullName evidence="2">Retrovirus-related Pol polyprotein from transposon RE2</fullName>
    </submittedName>
</protein>
<evidence type="ECO:0000313" key="3">
    <source>
        <dbReference type="Proteomes" id="UP000288805"/>
    </source>
</evidence>
<dbReference type="EMBL" id="QGNW01000157">
    <property type="protein sequence ID" value="RVW90152.1"/>
    <property type="molecule type" value="Genomic_DNA"/>
</dbReference>
<dbReference type="AlphaFoldDB" id="A0A438I0E5"/>
<accession>A0A438I0E5</accession>
<comment type="caution">
    <text evidence="2">The sequence shown here is derived from an EMBL/GenBank/DDBJ whole genome shotgun (WGS) entry which is preliminary data.</text>
</comment>